<organism evidence="1 2">
    <name type="scientific">Formosa undariae</name>
    <dbReference type="NCBI Taxonomy" id="1325436"/>
    <lineage>
        <taxon>Bacteria</taxon>
        <taxon>Pseudomonadati</taxon>
        <taxon>Bacteroidota</taxon>
        <taxon>Flavobacteriia</taxon>
        <taxon>Flavobacteriales</taxon>
        <taxon>Flavobacteriaceae</taxon>
        <taxon>Formosa</taxon>
    </lineage>
</organism>
<accession>A0ABV5F3B5</accession>
<sequence length="40" mass="4593">MEFIKVKMGVAECFLGEGVITRKQNSFRRMGNGFKKINNN</sequence>
<proteinExistence type="predicted"/>
<protein>
    <submittedName>
        <fullName evidence="1">Uncharacterized protein</fullName>
    </submittedName>
</protein>
<reference evidence="1 2" key="1">
    <citation type="submission" date="2024-09" db="EMBL/GenBank/DDBJ databases">
        <authorList>
            <person name="Sun Q."/>
            <person name="Mori K."/>
        </authorList>
    </citation>
    <scope>NUCLEOTIDE SEQUENCE [LARGE SCALE GENOMIC DNA]</scope>
    <source>
        <strain evidence="1 2">CECT 8286</strain>
    </source>
</reference>
<dbReference type="EMBL" id="JBHMEZ010000012">
    <property type="protein sequence ID" value="MFB9053942.1"/>
    <property type="molecule type" value="Genomic_DNA"/>
</dbReference>
<keyword evidence="2" id="KW-1185">Reference proteome</keyword>
<dbReference type="RefSeq" id="WP_382383297.1">
    <property type="nucleotide sequence ID" value="NZ_JBHMEZ010000012.1"/>
</dbReference>
<name>A0ABV5F3B5_9FLAO</name>
<dbReference type="Proteomes" id="UP001589605">
    <property type="component" value="Unassembled WGS sequence"/>
</dbReference>
<comment type="caution">
    <text evidence="1">The sequence shown here is derived from an EMBL/GenBank/DDBJ whole genome shotgun (WGS) entry which is preliminary data.</text>
</comment>
<gene>
    <name evidence="1" type="ORF">ACFFVB_12720</name>
</gene>
<evidence type="ECO:0000313" key="2">
    <source>
        <dbReference type="Proteomes" id="UP001589605"/>
    </source>
</evidence>
<evidence type="ECO:0000313" key="1">
    <source>
        <dbReference type="EMBL" id="MFB9053942.1"/>
    </source>
</evidence>